<evidence type="ECO:0000256" key="1">
    <source>
        <dbReference type="SAM" id="MobiDB-lite"/>
    </source>
</evidence>
<reference evidence="3 4" key="1">
    <citation type="journal article" date="2014" name="Nat. Genet.">
        <title>Genome sequence of the hot pepper provides insights into the evolution of pungency in Capsicum species.</title>
        <authorList>
            <person name="Kim S."/>
            <person name="Park M."/>
            <person name="Yeom S.I."/>
            <person name="Kim Y.M."/>
            <person name="Lee J.M."/>
            <person name="Lee H.A."/>
            <person name="Seo E."/>
            <person name="Choi J."/>
            <person name="Cheong K."/>
            <person name="Kim K.T."/>
            <person name="Jung K."/>
            <person name="Lee G.W."/>
            <person name="Oh S.K."/>
            <person name="Bae C."/>
            <person name="Kim S.B."/>
            <person name="Lee H.Y."/>
            <person name="Kim S.Y."/>
            <person name="Kim M.S."/>
            <person name="Kang B.C."/>
            <person name="Jo Y.D."/>
            <person name="Yang H.B."/>
            <person name="Jeong H.J."/>
            <person name="Kang W.H."/>
            <person name="Kwon J.K."/>
            <person name="Shin C."/>
            <person name="Lim J.Y."/>
            <person name="Park J.H."/>
            <person name="Huh J.H."/>
            <person name="Kim J.S."/>
            <person name="Kim B.D."/>
            <person name="Cohen O."/>
            <person name="Paran I."/>
            <person name="Suh M.C."/>
            <person name="Lee S.B."/>
            <person name="Kim Y.K."/>
            <person name="Shin Y."/>
            <person name="Noh S.J."/>
            <person name="Park J."/>
            <person name="Seo Y.S."/>
            <person name="Kwon S.Y."/>
            <person name="Kim H.A."/>
            <person name="Park J.M."/>
            <person name="Kim H.J."/>
            <person name="Choi S.B."/>
            <person name="Bosland P.W."/>
            <person name="Reeves G."/>
            <person name="Jo S.H."/>
            <person name="Lee B.W."/>
            <person name="Cho H.T."/>
            <person name="Choi H.S."/>
            <person name="Lee M.S."/>
            <person name="Yu Y."/>
            <person name="Do Choi Y."/>
            <person name="Park B.S."/>
            <person name="van Deynze A."/>
            <person name="Ashrafi H."/>
            <person name="Hill T."/>
            <person name="Kim W.T."/>
            <person name="Pai H.S."/>
            <person name="Ahn H.K."/>
            <person name="Yeam I."/>
            <person name="Giovannoni J.J."/>
            <person name="Rose J.K."/>
            <person name="Sorensen I."/>
            <person name="Lee S.J."/>
            <person name="Kim R.W."/>
            <person name="Choi I.Y."/>
            <person name="Choi B.S."/>
            <person name="Lim J.S."/>
            <person name="Lee Y.H."/>
            <person name="Choi D."/>
        </authorList>
    </citation>
    <scope>NUCLEOTIDE SEQUENCE [LARGE SCALE GENOMIC DNA]</scope>
    <source>
        <strain evidence="4">cv. CM334</strain>
    </source>
</reference>
<dbReference type="Gramene" id="PHT89951">
    <property type="protein sequence ID" value="PHT89951"/>
    <property type="gene ID" value="T459_05064"/>
</dbReference>
<feature type="signal peptide" evidence="2">
    <location>
        <begin position="1"/>
        <end position="22"/>
    </location>
</feature>
<comment type="caution">
    <text evidence="3">The sequence shown here is derived from an EMBL/GenBank/DDBJ whole genome shotgun (WGS) entry which is preliminary data.</text>
</comment>
<accession>A0A2G3A6Y0</accession>
<proteinExistence type="predicted"/>
<dbReference type="AlphaFoldDB" id="A0A2G3A6Y0"/>
<feature type="chain" id="PRO_5013693327" evidence="2">
    <location>
        <begin position="23"/>
        <end position="69"/>
    </location>
</feature>
<dbReference type="Proteomes" id="UP000222542">
    <property type="component" value="Unassembled WGS sequence"/>
</dbReference>
<gene>
    <name evidence="3" type="ORF">T459_05064</name>
</gene>
<evidence type="ECO:0000313" key="3">
    <source>
        <dbReference type="EMBL" id="PHT89951.1"/>
    </source>
</evidence>
<keyword evidence="2" id="KW-0732">Signal</keyword>
<name>A0A2G3A6Y0_CAPAN</name>
<organism evidence="3 4">
    <name type="scientific">Capsicum annuum</name>
    <name type="common">Capsicum pepper</name>
    <dbReference type="NCBI Taxonomy" id="4072"/>
    <lineage>
        <taxon>Eukaryota</taxon>
        <taxon>Viridiplantae</taxon>
        <taxon>Streptophyta</taxon>
        <taxon>Embryophyta</taxon>
        <taxon>Tracheophyta</taxon>
        <taxon>Spermatophyta</taxon>
        <taxon>Magnoliopsida</taxon>
        <taxon>eudicotyledons</taxon>
        <taxon>Gunneridae</taxon>
        <taxon>Pentapetalae</taxon>
        <taxon>asterids</taxon>
        <taxon>lamiids</taxon>
        <taxon>Solanales</taxon>
        <taxon>Solanaceae</taxon>
        <taxon>Solanoideae</taxon>
        <taxon>Capsiceae</taxon>
        <taxon>Capsicum</taxon>
    </lineage>
</organism>
<evidence type="ECO:0000313" key="4">
    <source>
        <dbReference type="Proteomes" id="UP000222542"/>
    </source>
</evidence>
<evidence type="ECO:0000256" key="2">
    <source>
        <dbReference type="SAM" id="SignalP"/>
    </source>
</evidence>
<protein>
    <submittedName>
        <fullName evidence="3">Uncharacterized protein</fullName>
    </submittedName>
</protein>
<sequence length="69" mass="8052">MSMFKSLACIILLLLSSALLEARPLRPIRIAREALEEEFEREKQKYGARDWPQRVSPGGPDPHHHFKHF</sequence>
<feature type="region of interest" description="Disordered" evidence="1">
    <location>
        <begin position="45"/>
        <end position="69"/>
    </location>
</feature>
<keyword evidence="4" id="KW-1185">Reference proteome</keyword>
<reference evidence="3 4" key="2">
    <citation type="journal article" date="2017" name="Genome Biol.">
        <title>New reference genome sequences of hot pepper reveal the massive evolution of plant disease-resistance genes by retroduplication.</title>
        <authorList>
            <person name="Kim S."/>
            <person name="Park J."/>
            <person name="Yeom S.I."/>
            <person name="Kim Y.M."/>
            <person name="Seo E."/>
            <person name="Kim K.T."/>
            <person name="Kim M.S."/>
            <person name="Lee J.M."/>
            <person name="Cheong K."/>
            <person name="Shin H.S."/>
            <person name="Kim S.B."/>
            <person name="Han K."/>
            <person name="Lee J."/>
            <person name="Park M."/>
            <person name="Lee H.A."/>
            <person name="Lee H.Y."/>
            <person name="Lee Y."/>
            <person name="Oh S."/>
            <person name="Lee J.H."/>
            <person name="Choi E."/>
            <person name="Choi E."/>
            <person name="Lee S.E."/>
            <person name="Jeon J."/>
            <person name="Kim H."/>
            <person name="Choi G."/>
            <person name="Song H."/>
            <person name="Lee J."/>
            <person name="Lee S.C."/>
            <person name="Kwon J.K."/>
            <person name="Lee H.Y."/>
            <person name="Koo N."/>
            <person name="Hong Y."/>
            <person name="Kim R.W."/>
            <person name="Kang W.H."/>
            <person name="Huh J.H."/>
            <person name="Kang B.C."/>
            <person name="Yang T.J."/>
            <person name="Lee Y.H."/>
            <person name="Bennetzen J.L."/>
            <person name="Choi D."/>
        </authorList>
    </citation>
    <scope>NUCLEOTIDE SEQUENCE [LARGE SCALE GENOMIC DNA]</scope>
    <source>
        <strain evidence="4">cv. CM334</strain>
    </source>
</reference>
<dbReference type="EMBL" id="AYRZ02000002">
    <property type="protein sequence ID" value="PHT89951.1"/>
    <property type="molecule type" value="Genomic_DNA"/>
</dbReference>